<reference evidence="1 2" key="1">
    <citation type="submission" date="2016-03" db="EMBL/GenBank/DDBJ databases">
        <authorList>
            <person name="Ploux O."/>
        </authorList>
    </citation>
    <scope>NUCLEOTIDE SEQUENCE [LARGE SCALE GENOMIC DNA]</scope>
    <source>
        <strain evidence="1 2">URUG2</strain>
    </source>
</reference>
<sequence length="66" mass="7327">MGSSRLHHSPSRDLGAASWTLRHVATASNSRPKQVSKTYVVAFRAPFIYPQSHHACRVCICGHLQI</sequence>
<evidence type="ECO:0000313" key="2">
    <source>
        <dbReference type="Proteomes" id="UP000225277"/>
    </source>
</evidence>
<evidence type="ECO:0000313" key="1">
    <source>
        <dbReference type="EMBL" id="CZT15787.1"/>
    </source>
</evidence>
<dbReference type="AlphaFoldDB" id="A0A2D3UUT4"/>
<name>A0A2D3UUT4_9PEZI</name>
<dbReference type="RefSeq" id="XP_023622683.1">
    <property type="nucleotide sequence ID" value="XM_023766915.1"/>
</dbReference>
<dbReference type="Proteomes" id="UP000225277">
    <property type="component" value="Unassembled WGS sequence"/>
</dbReference>
<dbReference type="GeneID" id="35596859"/>
<proteinExistence type="predicted"/>
<keyword evidence="2" id="KW-1185">Reference proteome</keyword>
<organism evidence="1 2">
    <name type="scientific">Ramularia collo-cygni</name>
    <dbReference type="NCBI Taxonomy" id="112498"/>
    <lineage>
        <taxon>Eukaryota</taxon>
        <taxon>Fungi</taxon>
        <taxon>Dikarya</taxon>
        <taxon>Ascomycota</taxon>
        <taxon>Pezizomycotina</taxon>
        <taxon>Dothideomycetes</taxon>
        <taxon>Dothideomycetidae</taxon>
        <taxon>Mycosphaerellales</taxon>
        <taxon>Mycosphaerellaceae</taxon>
        <taxon>Ramularia</taxon>
    </lineage>
</organism>
<dbReference type="EMBL" id="FJUY01000002">
    <property type="protein sequence ID" value="CZT15787.1"/>
    <property type="molecule type" value="Genomic_DNA"/>
</dbReference>
<gene>
    <name evidence="1" type="ORF">RCC_01621</name>
</gene>
<protein>
    <submittedName>
        <fullName evidence="1">Uncharacterized protein</fullName>
    </submittedName>
</protein>
<accession>A0A2D3UUT4</accession>